<proteinExistence type="predicted"/>
<evidence type="ECO:0000259" key="1">
    <source>
        <dbReference type="Pfam" id="PF07883"/>
    </source>
</evidence>
<evidence type="ECO:0000313" key="3">
    <source>
        <dbReference type="Proteomes" id="UP000234275"/>
    </source>
</evidence>
<dbReference type="RefSeq" id="XP_024702900.1">
    <property type="nucleotide sequence ID" value="XM_024850885.1"/>
</dbReference>
<dbReference type="InterPro" id="IPR014710">
    <property type="entry name" value="RmlC-like_jellyroll"/>
</dbReference>
<gene>
    <name evidence="2" type="ORF">P170DRAFT_447536</name>
</gene>
<comment type="caution">
    <text evidence="2">The sequence shown here is derived from an EMBL/GenBank/DDBJ whole genome shotgun (WGS) entry which is preliminary data.</text>
</comment>
<dbReference type="STRING" id="1392250.A0A2I2G3Z9"/>
<reference evidence="2 3" key="1">
    <citation type="submission" date="2016-12" db="EMBL/GenBank/DDBJ databases">
        <title>The genomes of Aspergillus section Nigri reveals drivers in fungal speciation.</title>
        <authorList>
            <consortium name="DOE Joint Genome Institute"/>
            <person name="Vesth T.C."/>
            <person name="Nybo J."/>
            <person name="Theobald S."/>
            <person name="Brandl J."/>
            <person name="Frisvad J.C."/>
            <person name="Nielsen K.F."/>
            <person name="Lyhne E.K."/>
            <person name="Kogle M.E."/>
            <person name="Kuo A."/>
            <person name="Riley R."/>
            <person name="Clum A."/>
            <person name="Nolan M."/>
            <person name="Lipzen A."/>
            <person name="Salamov A."/>
            <person name="Henrissat B."/>
            <person name="Wiebenga A."/>
            <person name="De Vries R.P."/>
            <person name="Grigoriev I.V."/>
            <person name="Mortensen U.H."/>
            <person name="Andersen M.R."/>
            <person name="Baker S.E."/>
        </authorList>
    </citation>
    <scope>NUCLEOTIDE SEQUENCE [LARGE SCALE GENOMIC DNA]</scope>
    <source>
        <strain evidence="2 3">IBT 23096</strain>
    </source>
</reference>
<organism evidence="2 3">
    <name type="scientific">Aspergillus steynii IBT 23096</name>
    <dbReference type="NCBI Taxonomy" id="1392250"/>
    <lineage>
        <taxon>Eukaryota</taxon>
        <taxon>Fungi</taxon>
        <taxon>Dikarya</taxon>
        <taxon>Ascomycota</taxon>
        <taxon>Pezizomycotina</taxon>
        <taxon>Eurotiomycetes</taxon>
        <taxon>Eurotiomycetidae</taxon>
        <taxon>Eurotiales</taxon>
        <taxon>Aspergillaceae</taxon>
        <taxon>Aspergillus</taxon>
        <taxon>Aspergillus subgen. Circumdati</taxon>
    </lineage>
</organism>
<dbReference type="PANTHER" id="PTHR36440">
    <property type="entry name" value="PUTATIVE (AFU_ORTHOLOGUE AFUA_8G07350)-RELATED"/>
    <property type="match status" value="1"/>
</dbReference>
<protein>
    <recommendedName>
        <fullName evidence="1">Cupin type-2 domain-containing protein</fullName>
    </recommendedName>
</protein>
<dbReference type="GeneID" id="36558584"/>
<dbReference type="SUPFAM" id="SSF51182">
    <property type="entry name" value="RmlC-like cupins"/>
    <property type="match status" value="1"/>
</dbReference>
<dbReference type="EMBL" id="MSFO01000005">
    <property type="protein sequence ID" value="PLB47598.1"/>
    <property type="molecule type" value="Genomic_DNA"/>
</dbReference>
<dbReference type="Proteomes" id="UP000234275">
    <property type="component" value="Unassembled WGS sequence"/>
</dbReference>
<dbReference type="VEuPathDB" id="FungiDB:P170DRAFT_447536"/>
<dbReference type="InterPro" id="IPR013096">
    <property type="entry name" value="Cupin_2"/>
</dbReference>
<keyword evidence="3" id="KW-1185">Reference proteome</keyword>
<dbReference type="PANTHER" id="PTHR36440:SF1">
    <property type="entry name" value="PUTATIVE (AFU_ORTHOLOGUE AFUA_8G07350)-RELATED"/>
    <property type="match status" value="1"/>
</dbReference>
<dbReference type="Pfam" id="PF07883">
    <property type="entry name" value="Cupin_2"/>
    <property type="match status" value="1"/>
</dbReference>
<sequence>MDPLHQEYARTLTIHHYRPKQNPWRPLGQYFYRIIEDGTHTQYRLSVIESLIPAHAEGPVYHFHEMHDEGFYVTKGKLRFHTPIQPPIDASAGDFVVIPIRMPHKFSNPFDEEAVFVNTISPGFFVRYFEHLERAIAGGEVLTREVNCEALRRFATVPLTGQDIEEMEKMGMFLWVEEEFYYLGMEV</sequence>
<feature type="domain" description="Cupin type-2" evidence="1">
    <location>
        <begin position="52"/>
        <end position="118"/>
    </location>
</feature>
<evidence type="ECO:0000313" key="2">
    <source>
        <dbReference type="EMBL" id="PLB47598.1"/>
    </source>
</evidence>
<dbReference type="Gene3D" id="2.60.120.10">
    <property type="entry name" value="Jelly Rolls"/>
    <property type="match status" value="1"/>
</dbReference>
<dbReference type="InterPro" id="IPR053146">
    <property type="entry name" value="QDO-like"/>
</dbReference>
<name>A0A2I2G3Z9_9EURO</name>
<dbReference type="OrthoDB" id="4124983at2759"/>
<accession>A0A2I2G3Z9</accession>
<dbReference type="InterPro" id="IPR011051">
    <property type="entry name" value="RmlC_Cupin_sf"/>
</dbReference>
<dbReference type="AlphaFoldDB" id="A0A2I2G3Z9"/>